<evidence type="ECO:0000313" key="2">
    <source>
        <dbReference type="EMBL" id="TWJ02505.1"/>
    </source>
</evidence>
<organism evidence="2 3">
    <name type="scientific">Mucilaginibacter frigoritolerans</name>
    <dbReference type="NCBI Taxonomy" id="652788"/>
    <lineage>
        <taxon>Bacteria</taxon>
        <taxon>Pseudomonadati</taxon>
        <taxon>Bacteroidota</taxon>
        <taxon>Sphingobacteriia</taxon>
        <taxon>Sphingobacteriales</taxon>
        <taxon>Sphingobacteriaceae</taxon>
        <taxon>Mucilaginibacter</taxon>
    </lineage>
</organism>
<dbReference type="OrthoDB" id="1524766at2"/>
<dbReference type="AlphaFoldDB" id="A0A562UAW0"/>
<keyword evidence="1" id="KW-0732">Signal</keyword>
<dbReference type="EMBL" id="VLLI01000003">
    <property type="protein sequence ID" value="TWJ02505.1"/>
    <property type="molecule type" value="Genomic_DNA"/>
</dbReference>
<feature type="signal peptide" evidence="1">
    <location>
        <begin position="1"/>
        <end position="22"/>
    </location>
</feature>
<dbReference type="Proteomes" id="UP000317010">
    <property type="component" value="Unassembled WGS sequence"/>
</dbReference>
<protein>
    <submittedName>
        <fullName evidence="2">Uncharacterized protein DUF4783</fullName>
    </submittedName>
</protein>
<keyword evidence="3" id="KW-1185">Reference proteome</keyword>
<sequence>MIKLLCLPLLFISYLVPGGTFADPIDNVATLIKQGDVHALSAMFAPSVEISILNEENVYSKTQAELVLTKFFNENKPRLVKMLHRVNSNPNYYFGVITMNTDKSAFRIACTLKQIDKHFELIEMRIETEKVK</sequence>
<gene>
    <name evidence="2" type="ORF">JN11_01478</name>
</gene>
<proteinExistence type="predicted"/>
<accession>A0A562UAW0</accession>
<feature type="chain" id="PRO_5021822762" evidence="1">
    <location>
        <begin position="23"/>
        <end position="132"/>
    </location>
</feature>
<dbReference type="Gene3D" id="3.10.450.50">
    <property type="match status" value="1"/>
</dbReference>
<evidence type="ECO:0000313" key="3">
    <source>
        <dbReference type="Proteomes" id="UP000317010"/>
    </source>
</evidence>
<comment type="caution">
    <text evidence="2">The sequence shown here is derived from an EMBL/GenBank/DDBJ whole genome shotgun (WGS) entry which is preliminary data.</text>
</comment>
<dbReference type="Pfam" id="PF16022">
    <property type="entry name" value="DUF4783"/>
    <property type="match status" value="1"/>
</dbReference>
<evidence type="ECO:0000256" key="1">
    <source>
        <dbReference type="SAM" id="SignalP"/>
    </source>
</evidence>
<dbReference type="InterPro" id="IPR031977">
    <property type="entry name" value="DUF4783"/>
</dbReference>
<name>A0A562UAW0_9SPHI</name>
<dbReference type="RefSeq" id="WP_144911159.1">
    <property type="nucleotide sequence ID" value="NZ_VLLI01000003.1"/>
</dbReference>
<reference evidence="2 3" key="1">
    <citation type="submission" date="2019-07" db="EMBL/GenBank/DDBJ databases">
        <title>Genomic Encyclopedia of Archaeal and Bacterial Type Strains, Phase II (KMG-II): from individual species to whole genera.</title>
        <authorList>
            <person name="Goeker M."/>
        </authorList>
    </citation>
    <scope>NUCLEOTIDE SEQUENCE [LARGE SCALE GENOMIC DNA]</scope>
    <source>
        <strain evidence="2 3">ATCC BAA-1854</strain>
    </source>
</reference>